<evidence type="ECO:0000313" key="1">
    <source>
        <dbReference type="EMBL" id="GFT82236.1"/>
    </source>
</evidence>
<evidence type="ECO:0000313" key="2">
    <source>
        <dbReference type="Proteomes" id="UP000887013"/>
    </source>
</evidence>
<name>A0A8X6U652_NEPPI</name>
<dbReference type="EMBL" id="BMAW01118933">
    <property type="protein sequence ID" value="GFT82236.1"/>
    <property type="molecule type" value="Genomic_DNA"/>
</dbReference>
<organism evidence="1 2">
    <name type="scientific">Nephila pilipes</name>
    <name type="common">Giant wood spider</name>
    <name type="synonym">Nephila maculata</name>
    <dbReference type="NCBI Taxonomy" id="299642"/>
    <lineage>
        <taxon>Eukaryota</taxon>
        <taxon>Metazoa</taxon>
        <taxon>Ecdysozoa</taxon>
        <taxon>Arthropoda</taxon>
        <taxon>Chelicerata</taxon>
        <taxon>Arachnida</taxon>
        <taxon>Araneae</taxon>
        <taxon>Araneomorphae</taxon>
        <taxon>Entelegynae</taxon>
        <taxon>Araneoidea</taxon>
        <taxon>Nephilidae</taxon>
        <taxon>Nephila</taxon>
    </lineage>
</organism>
<dbReference type="AlphaFoldDB" id="A0A8X6U652"/>
<reference evidence="1" key="1">
    <citation type="submission" date="2020-08" db="EMBL/GenBank/DDBJ databases">
        <title>Multicomponent nature underlies the extraordinary mechanical properties of spider dragline silk.</title>
        <authorList>
            <person name="Kono N."/>
            <person name="Nakamura H."/>
            <person name="Mori M."/>
            <person name="Yoshida Y."/>
            <person name="Ohtoshi R."/>
            <person name="Malay A.D."/>
            <person name="Moran D.A.P."/>
            <person name="Tomita M."/>
            <person name="Numata K."/>
            <person name="Arakawa K."/>
        </authorList>
    </citation>
    <scope>NUCLEOTIDE SEQUENCE</scope>
</reference>
<dbReference type="Proteomes" id="UP000887013">
    <property type="component" value="Unassembled WGS sequence"/>
</dbReference>
<gene>
    <name evidence="1" type="ORF">NPIL_265361</name>
</gene>
<keyword evidence="2" id="KW-1185">Reference proteome</keyword>
<accession>A0A8X6U652</accession>
<protein>
    <submittedName>
        <fullName evidence="1">Uncharacterized protein</fullName>
    </submittedName>
</protein>
<proteinExistence type="predicted"/>
<comment type="caution">
    <text evidence="1">The sequence shown here is derived from an EMBL/GenBank/DDBJ whole genome shotgun (WGS) entry which is preliminary data.</text>
</comment>
<sequence>MQRYSEPDIVANSLLLELFLQQLPPSVQSILEDFQTLTAQKAADCILEAIPVQVSAVSNSAASTDVSEKSELHREHKTFTLRNKRTMTIEKLFSKSLIFSSPAQMPCCTGSVLFGLVSSKILYCTFSSGF</sequence>